<evidence type="ECO:0000256" key="4">
    <source>
        <dbReference type="ARBA" id="ARBA00023242"/>
    </source>
</evidence>
<keyword evidence="3" id="KW-0804">Transcription</keyword>
<dbReference type="EMBL" id="LCZI01001306">
    <property type="protein sequence ID" value="KKZ61405.1"/>
    <property type="molecule type" value="Genomic_DNA"/>
</dbReference>
<evidence type="ECO:0000313" key="6">
    <source>
        <dbReference type="EMBL" id="KKZ61405.1"/>
    </source>
</evidence>
<dbReference type="GO" id="GO:0000981">
    <property type="term" value="F:DNA-binding transcription factor activity, RNA polymerase II-specific"/>
    <property type="evidence" value="ECO:0007669"/>
    <property type="project" value="InterPro"/>
</dbReference>
<dbReference type="AlphaFoldDB" id="A0A0G2HUL7"/>
<dbReference type="Proteomes" id="UP000034164">
    <property type="component" value="Unassembled WGS sequence"/>
</dbReference>
<keyword evidence="2" id="KW-0238">DNA-binding</keyword>
<dbReference type="Gene3D" id="4.10.240.10">
    <property type="entry name" value="Zn(2)-C6 fungal-type DNA-binding domain"/>
    <property type="match status" value="1"/>
</dbReference>
<feature type="compositionally biased region" description="Polar residues" evidence="5">
    <location>
        <begin position="75"/>
        <end position="88"/>
    </location>
</feature>
<keyword evidence="1" id="KW-0805">Transcription regulation</keyword>
<feature type="region of interest" description="Disordered" evidence="5">
    <location>
        <begin position="60"/>
        <end position="92"/>
    </location>
</feature>
<dbReference type="GO" id="GO:0008270">
    <property type="term" value="F:zinc ion binding"/>
    <property type="evidence" value="ECO:0007669"/>
    <property type="project" value="InterPro"/>
</dbReference>
<gene>
    <name evidence="6" type="ORF">EMCG_03961</name>
</gene>
<evidence type="ECO:0000313" key="7">
    <source>
        <dbReference type="Proteomes" id="UP000034164"/>
    </source>
</evidence>
<evidence type="ECO:0000256" key="5">
    <source>
        <dbReference type="SAM" id="MobiDB-lite"/>
    </source>
</evidence>
<organism evidence="6 7">
    <name type="scientific">[Emmonsia] crescens</name>
    <dbReference type="NCBI Taxonomy" id="73230"/>
    <lineage>
        <taxon>Eukaryota</taxon>
        <taxon>Fungi</taxon>
        <taxon>Dikarya</taxon>
        <taxon>Ascomycota</taxon>
        <taxon>Pezizomycotina</taxon>
        <taxon>Eurotiomycetes</taxon>
        <taxon>Eurotiomycetidae</taxon>
        <taxon>Onygenales</taxon>
        <taxon>Ajellomycetaceae</taxon>
        <taxon>Emergomyces</taxon>
    </lineage>
</organism>
<sequence length="229" mass="25563">MVGFVNVAELSANQCVGKPEHRDLRDFRSAPVLRILQKHCHSHSGSVRFRIDIASTPSKKGLTDWKSEKSEKPRSPNSIYSTGPNMSSRPLKRQAFVPYRTRKMKCNRQSPCADCTPWPLECVFPSPIRKCTRSQRKPTSELEEDQSVPVVPQSMVDRTQRVGSMLQEFTSFIKSAHSVSLRSNEFGPPNEVCTQDSEGLAVIEAMAGDIFTKIQSAMRTVTGATPHIS</sequence>
<dbReference type="InterPro" id="IPR036864">
    <property type="entry name" value="Zn2-C6_fun-type_DNA-bd_sf"/>
</dbReference>
<dbReference type="VEuPathDB" id="FungiDB:EMCG_03961"/>
<feature type="compositionally biased region" description="Basic and acidic residues" evidence="5">
    <location>
        <begin position="61"/>
        <end position="74"/>
    </location>
</feature>
<evidence type="ECO:0000256" key="2">
    <source>
        <dbReference type="ARBA" id="ARBA00023125"/>
    </source>
</evidence>
<evidence type="ECO:0000256" key="1">
    <source>
        <dbReference type="ARBA" id="ARBA00023015"/>
    </source>
</evidence>
<dbReference type="OrthoDB" id="4206507at2759"/>
<proteinExistence type="predicted"/>
<evidence type="ECO:0000256" key="3">
    <source>
        <dbReference type="ARBA" id="ARBA00023163"/>
    </source>
</evidence>
<name>A0A0G2HUL7_9EURO</name>
<comment type="caution">
    <text evidence="6">The sequence shown here is derived from an EMBL/GenBank/DDBJ whole genome shotgun (WGS) entry which is preliminary data.</text>
</comment>
<dbReference type="SUPFAM" id="SSF57701">
    <property type="entry name" value="Zn2/Cys6 DNA-binding domain"/>
    <property type="match status" value="1"/>
</dbReference>
<dbReference type="GO" id="GO:0003677">
    <property type="term" value="F:DNA binding"/>
    <property type="evidence" value="ECO:0007669"/>
    <property type="project" value="UniProtKB-KW"/>
</dbReference>
<reference evidence="7" key="1">
    <citation type="journal article" date="2015" name="PLoS Genet.">
        <title>The dynamic genome and transcriptome of the human fungal pathogen Blastomyces and close relative Emmonsia.</title>
        <authorList>
            <person name="Munoz J.F."/>
            <person name="Gauthier G.M."/>
            <person name="Desjardins C.A."/>
            <person name="Gallo J.E."/>
            <person name="Holder J."/>
            <person name="Sullivan T.D."/>
            <person name="Marty A.J."/>
            <person name="Carmen J.C."/>
            <person name="Chen Z."/>
            <person name="Ding L."/>
            <person name="Gujja S."/>
            <person name="Magrini V."/>
            <person name="Misas E."/>
            <person name="Mitreva M."/>
            <person name="Priest M."/>
            <person name="Saif S."/>
            <person name="Whiston E.A."/>
            <person name="Young S."/>
            <person name="Zeng Q."/>
            <person name="Goldman W.E."/>
            <person name="Mardis E.R."/>
            <person name="Taylor J.W."/>
            <person name="McEwen J.G."/>
            <person name="Clay O.K."/>
            <person name="Klein B.S."/>
            <person name="Cuomo C.A."/>
        </authorList>
    </citation>
    <scope>NUCLEOTIDE SEQUENCE [LARGE SCALE GENOMIC DNA]</scope>
    <source>
        <strain evidence="7">UAMH 3008</strain>
    </source>
</reference>
<protein>
    <submittedName>
        <fullName evidence="6">Uncharacterized protein</fullName>
    </submittedName>
</protein>
<accession>A0A0G2HUL7</accession>
<keyword evidence="4" id="KW-0539">Nucleus</keyword>